<comment type="catalytic activity">
    <reaction evidence="8">
        <text>L-threonyl-[protein] + ATP = O-phospho-L-threonyl-[protein] + ADP + H(+)</text>
        <dbReference type="Rhea" id="RHEA:46608"/>
        <dbReference type="Rhea" id="RHEA-COMP:11060"/>
        <dbReference type="Rhea" id="RHEA-COMP:11605"/>
        <dbReference type="ChEBI" id="CHEBI:15378"/>
        <dbReference type="ChEBI" id="CHEBI:30013"/>
        <dbReference type="ChEBI" id="CHEBI:30616"/>
        <dbReference type="ChEBI" id="CHEBI:61977"/>
        <dbReference type="ChEBI" id="CHEBI:456216"/>
        <dbReference type="EC" id="2.7.11.1"/>
    </reaction>
</comment>
<dbReference type="GO" id="GO:0005524">
    <property type="term" value="F:ATP binding"/>
    <property type="evidence" value="ECO:0007669"/>
    <property type="project" value="UniProtKB-UniRule"/>
</dbReference>
<evidence type="ECO:0000256" key="2">
    <source>
        <dbReference type="ARBA" id="ARBA00012513"/>
    </source>
</evidence>
<dbReference type="InterPro" id="IPR011009">
    <property type="entry name" value="Kinase-like_dom_sf"/>
</dbReference>
<feature type="compositionally biased region" description="Polar residues" evidence="14">
    <location>
        <begin position="26"/>
        <end position="47"/>
    </location>
</feature>
<dbReference type="EC" id="2.7.11.1" evidence="2"/>
<dbReference type="Proteomes" id="UP001566132">
    <property type="component" value="Unassembled WGS sequence"/>
</dbReference>
<sequence>MGSYMYHEITNFDFDVTDAPLDNNRKSSSANQFQHNNQTSDSQSHQIKSVSRVYADVLSTKPESFYEYDTLTPKFDDIDHYSLIKKIGSGKYSIVFEAVHEPKGERVVIKMLKPVRKKKIKREIKILECLKGGVNIVKLLAVVEIATMDLTALVFEQLVNNEDFRSVYLKLSEDDTRFYLYEVMKALEYCHSNGIMHRDVKPHNLIVDLENRKIRLIDWGLAEFYHPGQEYNVRVASRYYKGPELLVDYPYYDYSLDIWSFGCMLASMLFRKEPFFHGSDNQDQLVRIAKVLGTVELNNYLKKYNIVLKASLQGLLGHHTRKSWQRFVTSENEYLVDSIAFDLLENCLKIDHMERISAKEALKHKYFAKARKNVYV</sequence>
<dbReference type="PROSITE" id="PS50011">
    <property type="entry name" value="PROTEIN_KINASE_DOM"/>
    <property type="match status" value="1"/>
</dbReference>
<evidence type="ECO:0000256" key="6">
    <source>
        <dbReference type="ARBA" id="ARBA00022777"/>
    </source>
</evidence>
<comment type="similarity">
    <text evidence="13">Belongs to the protein kinase superfamily.</text>
</comment>
<keyword evidence="3 13" id="KW-0723">Serine/threonine-protein kinase</keyword>
<name>A0ABD1FEM2_HYPHA</name>
<dbReference type="InterPro" id="IPR045216">
    <property type="entry name" value="CK2_alpha"/>
</dbReference>
<comment type="function">
    <text evidence="10">Casein kinases are operationally defined by their preferential utilization of acidic proteins such as caseins as substrates. The alpha chain contains the catalytic site. May participate in Wnt signaling.</text>
</comment>
<dbReference type="Gene3D" id="1.10.510.10">
    <property type="entry name" value="Transferase(Phosphotransferase) domain 1"/>
    <property type="match status" value="1"/>
</dbReference>
<evidence type="ECO:0000256" key="3">
    <source>
        <dbReference type="ARBA" id="ARBA00022527"/>
    </source>
</evidence>
<evidence type="ECO:0000256" key="9">
    <source>
        <dbReference type="ARBA" id="ARBA00048679"/>
    </source>
</evidence>
<keyword evidence="17" id="KW-1185">Reference proteome</keyword>
<dbReference type="AlphaFoldDB" id="A0ABD1FEM2"/>
<dbReference type="Pfam" id="PF00069">
    <property type="entry name" value="Pkinase"/>
    <property type="match status" value="1"/>
</dbReference>
<evidence type="ECO:0000256" key="1">
    <source>
        <dbReference type="ARBA" id="ARBA00011270"/>
    </source>
</evidence>
<evidence type="ECO:0000256" key="13">
    <source>
        <dbReference type="RuleBase" id="RU000304"/>
    </source>
</evidence>
<gene>
    <name evidence="16" type="ORF">ABEB36_000658</name>
</gene>
<dbReference type="SMART" id="SM00220">
    <property type="entry name" value="S_TKc"/>
    <property type="match status" value="1"/>
</dbReference>
<comment type="subunit">
    <text evidence="1">Tetramer of two alpha and two beta chains.</text>
</comment>
<evidence type="ECO:0000256" key="7">
    <source>
        <dbReference type="ARBA" id="ARBA00022840"/>
    </source>
</evidence>
<dbReference type="EMBL" id="JBDJPC010000001">
    <property type="protein sequence ID" value="KAL1516804.1"/>
    <property type="molecule type" value="Genomic_DNA"/>
</dbReference>
<comment type="caution">
    <text evidence="16">The sequence shown here is derived from an EMBL/GenBank/DDBJ whole genome shotgun (WGS) entry which is preliminary data.</text>
</comment>
<dbReference type="PROSITE" id="PS00108">
    <property type="entry name" value="PROTEIN_KINASE_ST"/>
    <property type="match status" value="1"/>
</dbReference>
<organism evidence="16 17">
    <name type="scientific">Hypothenemus hampei</name>
    <name type="common">Coffee berry borer</name>
    <dbReference type="NCBI Taxonomy" id="57062"/>
    <lineage>
        <taxon>Eukaryota</taxon>
        <taxon>Metazoa</taxon>
        <taxon>Ecdysozoa</taxon>
        <taxon>Arthropoda</taxon>
        <taxon>Hexapoda</taxon>
        <taxon>Insecta</taxon>
        <taxon>Pterygota</taxon>
        <taxon>Neoptera</taxon>
        <taxon>Endopterygota</taxon>
        <taxon>Coleoptera</taxon>
        <taxon>Polyphaga</taxon>
        <taxon>Cucujiformia</taxon>
        <taxon>Curculionidae</taxon>
        <taxon>Scolytinae</taxon>
        <taxon>Hypothenemus</taxon>
    </lineage>
</organism>
<reference evidence="16 17" key="1">
    <citation type="submission" date="2024-05" db="EMBL/GenBank/DDBJ databases">
        <title>Genetic variation in Jamaican populations of the coffee berry borer (Hypothenemus hampei).</title>
        <authorList>
            <person name="Errbii M."/>
            <person name="Myrie A."/>
        </authorList>
    </citation>
    <scope>NUCLEOTIDE SEQUENCE [LARGE SCALE GENOMIC DNA]</scope>
    <source>
        <strain evidence="16">JA-Hopewell-2020-01-JO</strain>
        <tissue evidence="16">Whole body</tissue>
    </source>
</reference>
<dbReference type="FunFam" id="1.10.510.10:FF:000059">
    <property type="entry name" value="Casein kinase II subunit alpha"/>
    <property type="match status" value="1"/>
</dbReference>
<dbReference type="Gene3D" id="3.30.200.20">
    <property type="entry name" value="Phosphorylase Kinase, domain 1"/>
    <property type="match status" value="1"/>
</dbReference>
<evidence type="ECO:0000313" key="17">
    <source>
        <dbReference type="Proteomes" id="UP001566132"/>
    </source>
</evidence>
<protein>
    <recommendedName>
        <fullName evidence="11">Casein kinase II subunit alpha</fullName>
        <ecNumber evidence="2">2.7.11.1</ecNumber>
    </recommendedName>
</protein>
<accession>A0ABD1FEM2</accession>
<dbReference type="CDD" id="cd14132">
    <property type="entry name" value="STKc_CK2_alpha"/>
    <property type="match status" value="1"/>
</dbReference>
<dbReference type="InterPro" id="IPR000719">
    <property type="entry name" value="Prot_kinase_dom"/>
</dbReference>
<evidence type="ECO:0000256" key="5">
    <source>
        <dbReference type="ARBA" id="ARBA00022741"/>
    </source>
</evidence>
<dbReference type="GO" id="GO:0004674">
    <property type="term" value="F:protein serine/threonine kinase activity"/>
    <property type="evidence" value="ECO:0007669"/>
    <property type="project" value="UniProtKB-KW"/>
</dbReference>
<dbReference type="FunFam" id="3.30.200.20:FF:000088">
    <property type="entry name" value="Casein kinase II subunit alpha"/>
    <property type="match status" value="1"/>
</dbReference>
<evidence type="ECO:0000256" key="12">
    <source>
        <dbReference type="PROSITE-ProRule" id="PRU10141"/>
    </source>
</evidence>
<evidence type="ECO:0000256" key="8">
    <source>
        <dbReference type="ARBA" id="ARBA00047899"/>
    </source>
</evidence>
<feature type="region of interest" description="Disordered" evidence="14">
    <location>
        <begin position="23"/>
        <end position="47"/>
    </location>
</feature>
<dbReference type="PANTHER" id="PTHR24054:SF0">
    <property type="entry name" value="CASEIN KINASE II SUBUNIT ALPHA"/>
    <property type="match status" value="1"/>
</dbReference>
<evidence type="ECO:0000259" key="15">
    <source>
        <dbReference type="PROSITE" id="PS50011"/>
    </source>
</evidence>
<evidence type="ECO:0000256" key="4">
    <source>
        <dbReference type="ARBA" id="ARBA00022679"/>
    </source>
</evidence>
<proteinExistence type="inferred from homology"/>
<feature type="domain" description="Protein kinase" evidence="15">
    <location>
        <begin position="81"/>
        <end position="367"/>
    </location>
</feature>
<evidence type="ECO:0000313" key="16">
    <source>
        <dbReference type="EMBL" id="KAL1516804.1"/>
    </source>
</evidence>
<feature type="binding site" evidence="12">
    <location>
        <position position="110"/>
    </location>
    <ligand>
        <name>ATP</name>
        <dbReference type="ChEBI" id="CHEBI:30616"/>
    </ligand>
</feature>
<dbReference type="SUPFAM" id="SSF56112">
    <property type="entry name" value="Protein kinase-like (PK-like)"/>
    <property type="match status" value="1"/>
</dbReference>
<dbReference type="PROSITE" id="PS00107">
    <property type="entry name" value="PROTEIN_KINASE_ATP"/>
    <property type="match status" value="1"/>
</dbReference>
<evidence type="ECO:0000256" key="14">
    <source>
        <dbReference type="SAM" id="MobiDB-lite"/>
    </source>
</evidence>
<keyword evidence="4" id="KW-0808">Transferase</keyword>
<evidence type="ECO:0000256" key="11">
    <source>
        <dbReference type="ARBA" id="ARBA00071078"/>
    </source>
</evidence>
<comment type="catalytic activity">
    <reaction evidence="9">
        <text>L-seryl-[protein] + ATP = O-phospho-L-seryl-[protein] + ADP + H(+)</text>
        <dbReference type="Rhea" id="RHEA:17989"/>
        <dbReference type="Rhea" id="RHEA-COMP:9863"/>
        <dbReference type="Rhea" id="RHEA-COMP:11604"/>
        <dbReference type="ChEBI" id="CHEBI:15378"/>
        <dbReference type="ChEBI" id="CHEBI:29999"/>
        <dbReference type="ChEBI" id="CHEBI:30616"/>
        <dbReference type="ChEBI" id="CHEBI:83421"/>
        <dbReference type="ChEBI" id="CHEBI:456216"/>
        <dbReference type="EC" id="2.7.11.1"/>
    </reaction>
</comment>
<keyword evidence="7 12" id="KW-0067">ATP-binding</keyword>
<keyword evidence="5 12" id="KW-0547">Nucleotide-binding</keyword>
<evidence type="ECO:0000256" key="10">
    <source>
        <dbReference type="ARBA" id="ARBA00057837"/>
    </source>
</evidence>
<dbReference type="InterPro" id="IPR017441">
    <property type="entry name" value="Protein_kinase_ATP_BS"/>
</dbReference>
<dbReference type="InterPro" id="IPR008271">
    <property type="entry name" value="Ser/Thr_kinase_AS"/>
</dbReference>
<keyword evidence="6" id="KW-0418">Kinase</keyword>
<dbReference type="PANTHER" id="PTHR24054">
    <property type="entry name" value="CASEIN KINASE II SUBUNIT ALPHA"/>
    <property type="match status" value="1"/>
</dbReference>